<dbReference type="RefSeq" id="WP_007277073.1">
    <property type="nucleotide sequence ID" value="NZ_ABCK01000002.1"/>
</dbReference>
<dbReference type="InterPro" id="IPR045584">
    <property type="entry name" value="Pilin-like"/>
</dbReference>
<dbReference type="GO" id="GO:0015628">
    <property type="term" value="P:protein secretion by the type II secretion system"/>
    <property type="evidence" value="ECO:0007669"/>
    <property type="project" value="InterPro"/>
</dbReference>
<dbReference type="OrthoDB" id="263324at2"/>
<dbReference type="STRING" id="313628.LNTAR_23224"/>
<dbReference type="PANTHER" id="PTHR30093:SF2">
    <property type="entry name" value="TYPE II SECRETION SYSTEM PROTEIN H"/>
    <property type="match status" value="1"/>
</dbReference>
<sequence>MKKFSLIELLVVIAIIGILASLLMPSLSKSRGQARAAVCKNNLKQAGIALQMYAGDNEDALMTNIHYNTISGKYVFGDSSEGALHEVNNGESGYVEAYLSNSDDAYFCPASDFEENTGSDPAQTWITRAGTYSYFIPWQHGTRTYSENYAFIPDSAGGDAAVGLGNLKRHPVLTDPVMNASAWLPDWDNSSSKIHEKTGYKIPALMDDHSVSMGNGAPWGGNMISWGDGSTAQFILSMD</sequence>
<gene>
    <name evidence="2" type="ORF">LNTAR_23224</name>
</gene>
<dbReference type="Gene3D" id="3.30.700.10">
    <property type="entry name" value="Glycoprotein, Type 4 Pilin"/>
    <property type="match status" value="1"/>
</dbReference>
<evidence type="ECO:0000313" key="2">
    <source>
        <dbReference type="EMBL" id="EDM29353.1"/>
    </source>
</evidence>
<protein>
    <recommendedName>
        <fullName evidence="4">General secretion pathway protein G</fullName>
    </recommendedName>
</protein>
<evidence type="ECO:0000256" key="1">
    <source>
        <dbReference type="ARBA" id="ARBA00022481"/>
    </source>
</evidence>
<organism evidence="2 3">
    <name type="scientific">Lentisphaera araneosa HTCC2155</name>
    <dbReference type="NCBI Taxonomy" id="313628"/>
    <lineage>
        <taxon>Bacteria</taxon>
        <taxon>Pseudomonadati</taxon>
        <taxon>Lentisphaerota</taxon>
        <taxon>Lentisphaeria</taxon>
        <taxon>Lentisphaerales</taxon>
        <taxon>Lentisphaeraceae</taxon>
        <taxon>Lentisphaera</taxon>
    </lineage>
</organism>
<dbReference type="Proteomes" id="UP000004947">
    <property type="component" value="Unassembled WGS sequence"/>
</dbReference>
<keyword evidence="3" id="KW-1185">Reference proteome</keyword>
<accession>A6DGN6</accession>
<keyword evidence="1" id="KW-0488">Methylation</keyword>
<dbReference type="AlphaFoldDB" id="A6DGN6"/>
<dbReference type="PANTHER" id="PTHR30093">
    <property type="entry name" value="GENERAL SECRETION PATHWAY PROTEIN G"/>
    <property type="match status" value="1"/>
</dbReference>
<comment type="caution">
    <text evidence="2">The sequence shown here is derived from an EMBL/GenBank/DDBJ whole genome shotgun (WGS) entry which is preliminary data.</text>
</comment>
<proteinExistence type="predicted"/>
<evidence type="ECO:0008006" key="4">
    <source>
        <dbReference type="Google" id="ProtNLM"/>
    </source>
</evidence>
<dbReference type="eggNOG" id="COG2165">
    <property type="taxonomic scope" value="Bacteria"/>
</dbReference>
<reference evidence="2 3" key="1">
    <citation type="journal article" date="2010" name="J. Bacteriol.">
        <title>Genome sequence of Lentisphaera araneosa HTCC2155T, the type species of the order Lentisphaerales in the phylum Lentisphaerae.</title>
        <authorList>
            <person name="Thrash J.C."/>
            <person name="Cho J.C."/>
            <person name="Vergin K.L."/>
            <person name="Morris R.M."/>
            <person name="Giovannoni S.J."/>
        </authorList>
    </citation>
    <scope>NUCLEOTIDE SEQUENCE [LARGE SCALE GENOMIC DNA]</scope>
    <source>
        <strain evidence="2 3">HTCC2155</strain>
    </source>
</reference>
<dbReference type="InterPro" id="IPR000983">
    <property type="entry name" value="Bac_GSPG_pilin"/>
</dbReference>
<dbReference type="GO" id="GO:0015627">
    <property type="term" value="C:type II protein secretion system complex"/>
    <property type="evidence" value="ECO:0007669"/>
    <property type="project" value="InterPro"/>
</dbReference>
<dbReference type="NCBIfam" id="TIGR02532">
    <property type="entry name" value="IV_pilin_GFxxxE"/>
    <property type="match status" value="1"/>
</dbReference>
<dbReference type="InterPro" id="IPR012902">
    <property type="entry name" value="N_methyl_site"/>
</dbReference>
<dbReference type="EMBL" id="ABCK01000002">
    <property type="protein sequence ID" value="EDM29353.1"/>
    <property type="molecule type" value="Genomic_DNA"/>
</dbReference>
<dbReference type="SUPFAM" id="SSF54523">
    <property type="entry name" value="Pili subunits"/>
    <property type="match status" value="1"/>
</dbReference>
<dbReference type="PRINTS" id="PR00813">
    <property type="entry name" value="BCTERIALGSPG"/>
</dbReference>
<name>A6DGN6_9BACT</name>
<evidence type="ECO:0000313" key="3">
    <source>
        <dbReference type="Proteomes" id="UP000004947"/>
    </source>
</evidence>